<dbReference type="PANTHER" id="PTHR44169:SF6">
    <property type="entry name" value="NADPH-DEPENDENT 1-ACYLDIHYDROXYACETONE PHOSPHATE REDUCTASE"/>
    <property type="match status" value="1"/>
</dbReference>
<dbReference type="InterPro" id="IPR020904">
    <property type="entry name" value="Sc_DH/Rdtase_CS"/>
</dbReference>
<keyword evidence="2" id="KW-0560">Oxidoreductase</keyword>
<evidence type="ECO:0000256" key="3">
    <source>
        <dbReference type="RuleBase" id="RU000363"/>
    </source>
</evidence>
<dbReference type="InterPro" id="IPR036291">
    <property type="entry name" value="NAD(P)-bd_dom_sf"/>
</dbReference>
<dbReference type="SUPFAM" id="SSF51735">
    <property type="entry name" value="NAD(P)-binding Rossmann-fold domains"/>
    <property type="match status" value="1"/>
</dbReference>
<dbReference type="Gene3D" id="3.40.50.720">
    <property type="entry name" value="NAD(P)-binding Rossmann-like Domain"/>
    <property type="match status" value="1"/>
</dbReference>
<evidence type="ECO:0000313" key="4">
    <source>
        <dbReference type="EMBL" id="OEV07378.1"/>
    </source>
</evidence>
<dbReference type="RefSeq" id="WP_070020116.1">
    <property type="nucleotide sequence ID" value="NZ_LJGW01000520.1"/>
</dbReference>
<dbReference type="PROSITE" id="PS00061">
    <property type="entry name" value="ADH_SHORT"/>
    <property type="match status" value="1"/>
</dbReference>
<protein>
    <submittedName>
        <fullName evidence="4">Short-chain dehydrogenase</fullName>
    </submittedName>
</protein>
<dbReference type="PANTHER" id="PTHR44169">
    <property type="entry name" value="NADPH-DEPENDENT 1-ACYLDIHYDROXYACETONE PHOSPHATE REDUCTASE"/>
    <property type="match status" value="1"/>
</dbReference>
<dbReference type="Proteomes" id="UP000176005">
    <property type="component" value="Unassembled WGS sequence"/>
</dbReference>
<evidence type="ECO:0000256" key="2">
    <source>
        <dbReference type="ARBA" id="ARBA00023002"/>
    </source>
</evidence>
<dbReference type="AlphaFoldDB" id="A0A1E7KTX3"/>
<evidence type="ECO:0000313" key="5">
    <source>
        <dbReference type="Proteomes" id="UP000176005"/>
    </source>
</evidence>
<comment type="caution">
    <text evidence="4">The sequence shown here is derived from an EMBL/GenBank/DDBJ whole genome shotgun (WGS) entry which is preliminary data.</text>
</comment>
<proteinExistence type="inferred from homology"/>
<dbReference type="InterPro" id="IPR002347">
    <property type="entry name" value="SDR_fam"/>
</dbReference>
<reference evidence="4 5" key="1">
    <citation type="journal article" date="2016" name="Front. Microbiol.">
        <title>Comparative Genomics Analysis of Streptomyces Species Reveals Their Adaptation to the Marine Environment and Their Diversity at the Genomic Level.</title>
        <authorList>
            <person name="Tian X."/>
            <person name="Zhang Z."/>
            <person name="Yang T."/>
            <person name="Chen M."/>
            <person name="Li J."/>
            <person name="Chen F."/>
            <person name="Yang J."/>
            <person name="Li W."/>
            <person name="Zhang B."/>
            <person name="Zhang Z."/>
            <person name="Wu J."/>
            <person name="Zhang C."/>
            <person name="Long L."/>
            <person name="Xiao J."/>
        </authorList>
    </citation>
    <scope>NUCLEOTIDE SEQUENCE [LARGE SCALE GENOMIC DNA]</scope>
    <source>
        <strain evidence="4 5">SCSIO 10429</strain>
    </source>
</reference>
<keyword evidence="5" id="KW-1185">Reference proteome</keyword>
<name>A0A1E7KTX3_9ACTN</name>
<organism evidence="4 5">
    <name type="scientific">Streptomyces nanshensis</name>
    <dbReference type="NCBI Taxonomy" id="518642"/>
    <lineage>
        <taxon>Bacteria</taxon>
        <taxon>Bacillati</taxon>
        <taxon>Actinomycetota</taxon>
        <taxon>Actinomycetes</taxon>
        <taxon>Kitasatosporales</taxon>
        <taxon>Streptomycetaceae</taxon>
        <taxon>Streptomyces</taxon>
    </lineage>
</organism>
<dbReference type="NCBIfam" id="NF006119">
    <property type="entry name" value="PRK08264.1-5"/>
    <property type="match status" value="1"/>
</dbReference>
<accession>A0A1E7KTX3</accession>
<dbReference type="PRINTS" id="PR00081">
    <property type="entry name" value="GDHRDH"/>
</dbReference>
<gene>
    <name evidence="4" type="ORF">AN218_29315</name>
</gene>
<sequence>MNIEGSVALVTGGNRGIGRHFVQQLLERGAATVYAAARNPQTVDVPGAIPLALDITDPDSVTAAAAVAADVTLLVNNAGTATGSDLVTGDLPAIKRELDTNFYGPLAMIRTFAPVLARNGGGGILNVNSRMSWLSYPGANAYAASKAAAWSMTNGARLELARQGTQVTGLYLSSTDTDMMAAWDVPKNDPADVVTVALDGLEAGAPEVLADQETKETKASLAT</sequence>
<dbReference type="EMBL" id="LJGW01000520">
    <property type="protein sequence ID" value="OEV07378.1"/>
    <property type="molecule type" value="Genomic_DNA"/>
</dbReference>
<dbReference type="GO" id="GO:0016491">
    <property type="term" value="F:oxidoreductase activity"/>
    <property type="evidence" value="ECO:0007669"/>
    <property type="project" value="UniProtKB-KW"/>
</dbReference>
<dbReference type="PATRIC" id="fig|518642.10.peg.5979"/>
<dbReference type="PRINTS" id="PR00080">
    <property type="entry name" value="SDRFAMILY"/>
</dbReference>
<comment type="similarity">
    <text evidence="1 3">Belongs to the short-chain dehydrogenases/reductases (SDR) family.</text>
</comment>
<evidence type="ECO:0000256" key="1">
    <source>
        <dbReference type="ARBA" id="ARBA00006484"/>
    </source>
</evidence>
<dbReference type="Pfam" id="PF00106">
    <property type="entry name" value="adh_short"/>
    <property type="match status" value="1"/>
</dbReference>